<dbReference type="RefSeq" id="WP_274456826.1">
    <property type="nucleotide sequence ID" value="NZ_CP067097.1"/>
</dbReference>
<dbReference type="Pfam" id="PF07872">
    <property type="entry name" value="DUF1659"/>
    <property type="match status" value="1"/>
</dbReference>
<protein>
    <recommendedName>
        <fullName evidence="1">DUF1659 domain-containing protein</fullName>
    </recommendedName>
</protein>
<evidence type="ECO:0000313" key="2">
    <source>
        <dbReference type="EMBL" id="MDQ0190067.1"/>
    </source>
</evidence>
<evidence type="ECO:0000259" key="1">
    <source>
        <dbReference type="Pfam" id="PF07872"/>
    </source>
</evidence>
<dbReference type="Proteomes" id="UP001232973">
    <property type="component" value="Unassembled WGS sequence"/>
</dbReference>
<organism evidence="2 3">
    <name type="scientific">Alicyclobacillus cycloheptanicus</name>
    <dbReference type="NCBI Taxonomy" id="1457"/>
    <lineage>
        <taxon>Bacteria</taxon>
        <taxon>Bacillati</taxon>
        <taxon>Bacillota</taxon>
        <taxon>Bacilli</taxon>
        <taxon>Bacillales</taxon>
        <taxon>Alicyclobacillaceae</taxon>
        <taxon>Alicyclobacillus</taxon>
    </lineage>
</organism>
<dbReference type="InterPro" id="IPR012454">
    <property type="entry name" value="DUF1659"/>
</dbReference>
<feature type="domain" description="DUF1659" evidence="1">
    <location>
        <begin position="3"/>
        <end position="70"/>
    </location>
</feature>
<keyword evidence="3" id="KW-1185">Reference proteome</keyword>
<reference evidence="2 3" key="1">
    <citation type="submission" date="2023-07" db="EMBL/GenBank/DDBJ databases">
        <title>Genomic Encyclopedia of Type Strains, Phase IV (KMG-IV): sequencing the most valuable type-strain genomes for metagenomic binning, comparative biology and taxonomic classification.</title>
        <authorList>
            <person name="Goeker M."/>
        </authorList>
    </citation>
    <scope>NUCLEOTIDE SEQUENCE [LARGE SCALE GENOMIC DNA]</scope>
    <source>
        <strain evidence="2 3">DSM 4006</strain>
    </source>
</reference>
<gene>
    <name evidence="2" type="ORF">J2S03_001930</name>
</gene>
<proteinExistence type="predicted"/>
<sequence length="93" mass="9083">MATITPLSRHLQLQFQNGTLASGKPKVKNQSYTNVSPSAADDDILAVGQALAALSSETLLGIARLDQSGLAAAAATASNTGASGAAGGASSNA</sequence>
<evidence type="ECO:0000313" key="3">
    <source>
        <dbReference type="Proteomes" id="UP001232973"/>
    </source>
</evidence>
<name>A0ABT9XIN9_9BACL</name>
<dbReference type="EMBL" id="JAUSTP010000014">
    <property type="protein sequence ID" value="MDQ0190067.1"/>
    <property type="molecule type" value="Genomic_DNA"/>
</dbReference>
<comment type="caution">
    <text evidence="2">The sequence shown here is derived from an EMBL/GenBank/DDBJ whole genome shotgun (WGS) entry which is preliminary data.</text>
</comment>
<accession>A0ABT9XIN9</accession>